<reference evidence="6" key="1">
    <citation type="submission" date="2016-10" db="EMBL/GenBank/DDBJ databases">
        <authorList>
            <person name="Varghese N."/>
            <person name="Submissions S."/>
        </authorList>
    </citation>
    <scope>NUCLEOTIDE SEQUENCE [LARGE SCALE GENOMIC DNA]</scope>
    <source>
        <strain evidence="6">CGMCC 1.3431</strain>
    </source>
</reference>
<dbReference type="EMBL" id="FMTS01000001">
    <property type="protein sequence ID" value="SCW35996.1"/>
    <property type="molecule type" value="Genomic_DNA"/>
</dbReference>
<evidence type="ECO:0000259" key="4">
    <source>
        <dbReference type="PROSITE" id="PS50949"/>
    </source>
</evidence>
<feature type="domain" description="HTH gntR-type" evidence="4">
    <location>
        <begin position="4"/>
        <end position="71"/>
    </location>
</feature>
<accession>A0A1G4PUQ3</accession>
<evidence type="ECO:0000256" key="1">
    <source>
        <dbReference type="ARBA" id="ARBA00023015"/>
    </source>
</evidence>
<sequence length="202" mass="23087">MGKPSRIERIYSDLKEVLFSGPVRPSQRIDVDALAEHYHVSTMPIRLLLNRMVGAGVLDVVPHEGYVIPGATERRIRDVHRWNQKILMLALETAMDDDVPAEFPELSLDAEDVVAETEALFLAIADFSDTGETRRAISNVNDRLRPIRRLDTGDLIDVASEIKAFREAWQSRDLHTLHRLVWQYHDRRLALVPHFVALAYSQ</sequence>
<keyword evidence="2 5" id="KW-0238">DNA-binding</keyword>
<dbReference type="RefSeq" id="WP_090643651.1">
    <property type="nucleotide sequence ID" value="NZ_CBCRYE010000001.1"/>
</dbReference>
<dbReference type="Proteomes" id="UP000199150">
    <property type="component" value="Unassembled WGS sequence"/>
</dbReference>
<organism evidence="5 6">
    <name type="scientific">Asticcacaulis taihuensis</name>
    <dbReference type="NCBI Taxonomy" id="260084"/>
    <lineage>
        <taxon>Bacteria</taxon>
        <taxon>Pseudomonadati</taxon>
        <taxon>Pseudomonadota</taxon>
        <taxon>Alphaproteobacteria</taxon>
        <taxon>Caulobacterales</taxon>
        <taxon>Caulobacteraceae</taxon>
        <taxon>Asticcacaulis</taxon>
    </lineage>
</organism>
<evidence type="ECO:0000313" key="5">
    <source>
        <dbReference type="EMBL" id="SCW35996.1"/>
    </source>
</evidence>
<name>A0A1G4PUQ3_9CAUL</name>
<evidence type="ECO:0000256" key="2">
    <source>
        <dbReference type="ARBA" id="ARBA00023125"/>
    </source>
</evidence>
<dbReference type="PANTHER" id="PTHR43537">
    <property type="entry name" value="TRANSCRIPTIONAL REGULATOR, GNTR FAMILY"/>
    <property type="match status" value="1"/>
</dbReference>
<protein>
    <submittedName>
        <fullName evidence="5">DNA-binding transcriptional regulator, GntR family</fullName>
    </submittedName>
</protein>
<dbReference type="PANTHER" id="PTHR43537:SF45">
    <property type="entry name" value="GNTR FAMILY REGULATORY PROTEIN"/>
    <property type="match status" value="1"/>
</dbReference>
<dbReference type="InterPro" id="IPR036390">
    <property type="entry name" value="WH_DNA-bd_sf"/>
</dbReference>
<dbReference type="OrthoDB" id="8479543at2"/>
<keyword evidence="6" id="KW-1185">Reference proteome</keyword>
<keyword evidence="1" id="KW-0805">Transcription regulation</keyword>
<keyword evidence="3" id="KW-0804">Transcription</keyword>
<dbReference type="SUPFAM" id="SSF46785">
    <property type="entry name" value="Winged helix' DNA-binding domain"/>
    <property type="match status" value="1"/>
</dbReference>
<proteinExistence type="predicted"/>
<gene>
    <name evidence="5" type="ORF">SAMN02927928_0677</name>
</gene>
<dbReference type="Pfam" id="PF00392">
    <property type="entry name" value="GntR"/>
    <property type="match status" value="1"/>
</dbReference>
<dbReference type="GO" id="GO:0003700">
    <property type="term" value="F:DNA-binding transcription factor activity"/>
    <property type="evidence" value="ECO:0007669"/>
    <property type="project" value="InterPro"/>
</dbReference>
<dbReference type="SMART" id="SM00345">
    <property type="entry name" value="HTH_GNTR"/>
    <property type="match status" value="1"/>
</dbReference>
<dbReference type="InterPro" id="IPR000524">
    <property type="entry name" value="Tscrpt_reg_HTH_GntR"/>
</dbReference>
<dbReference type="InterPro" id="IPR036388">
    <property type="entry name" value="WH-like_DNA-bd_sf"/>
</dbReference>
<dbReference type="Gene3D" id="1.10.10.10">
    <property type="entry name" value="Winged helix-like DNA-binding domain superfamily/Winged helix DNA-binding domain"/>
    <property type="match status" value="1"/>
</dbReference>
<dbReference type="AlphaFoldDB" id="A0A1G4PUQ3"/>
<evidence type="ECO:0000256" key="3">
    <source>
        <dbReference type="ARBA" id="ARBA00023163"/>
    </source>
</evidence>
<dbReference type="PROSITE" id="PS50949">
    <property type="entry name" value="HTH_GNTR"/>
    <property type="match status" value="1"/>
</dbReference>
<evidence type="ECO:0000313" key="6">
    <source>
        <dbReference type="Proteomes" id="UP000199150"/>
    </source>
</evidence>
<dbReference type="GO" id="GO:0003677">
    <property type="term" value="F:DNA binding"/>
    <property type="evidence" value="ECO:0007669"/>
    <property type="project" value="UniProtKB-KW"/>
</dbReference>